<evidence type="ECO:0000256" key="3">
    <source>
        <dbReference type="ARBA" id="ARBA00022827"/>
    </source>
</evidence>
<dbReference type="InterPro" id="IPR036188">
    <property type="entry name" value="FAD/NAD-bd_sf"/>
</dbReference>
<dbReference type="SUPFAM" id="SSF56425">
    <property type="entry name" value="Succinate dehydrogenase/fumarate reductase flavoprotein, catalytic domain"/>
    <property type="match status" value="1"/>
</dbReference>
<sequence length="488" mass="53731">MGTKISADIGIIAAGPAGLCAAAAAAESGCSVVVFEKAAGPGGAANMGMGPFAVESRIQQKSMVNLTKEKAFRQFMDYVHWQADAQLVHDYIWKSGDTINWLEDMGVRFAAVMKNFPESEQTWHVVMPEGGGIPGPRSASAMNKVIHEYCVDNGVKFYFNTPAKKLIKSGDSVTGFYASGTDGEEYEVTAKSVIIATGGFGTNPDMIQEHCGYTLNKDLFDFMIPGIMGDGIRMAWEAGAGHGRMEMERIGVPNLPGASLGEWPQTTLFMQAGPLAVNKSGYRCCDESVLQNGSICENIIDYQQDKVMYKILSDDMVKYYRRNGMDFPSEVFHGNPAENFDDNMQRAQEQYPNLAFVADSLEDLAEKMGINADNLLNTVERYNDMCDENYDDDFGKNRNYLHPVTGKKFYALEFRCNAYGSLGGIKINHNYEVITDDYQVIPGLYAAGTDVCEIYNGTYYYYFPGNTMGFALNSGRMAGENAADFVQD</sequence>
<dbReference type="InterPro" id="IPR050315">
    <property type="entry name" value="FAD-oxidoreductase_2"/>
</dbReference>
<dbReference type="Pfam" id="PF00890">
    <property type="entry name" value="FAD_binding_2"/>
    <property type="match status" value="1"/>
</dbReference>
<evidence type="ECO:0000256" key="2">
    <source>
        <dbReference type="ARBA" id="ARBA00022630"/>
    </source>
</evidence>
<evidence type="ECO:0000256" key="1">
    <source>
        <dbReference type="ARBA" id="ARBA00001974"/>
    </source>
</evidence>
<keyword evidence="7" id="KW-1185">Reference proteome</keyword>
<gene>
    <name evidence="6" type="ORF">OCV88_00745</name>
</gene>
<accession>A0ABT2TGZ7</accession>
<dbReference type="InterPro" id="IPR003953">
    <property type="entry name" value="FAD-dep_OxRdtase_2_FAD-bd"/>
</dbReference>
<dbReference type="Gene3D" id="3.90.700.10">
    <property type="entry name" value="Succinate dehydrogenase/fumarate reductase flavoprotein, catalytic domain"/>
    <property type="match status" value="1"/>
</dbReference>
<protein>
    <submittedName>
        <fullName evidence="6">FAD-dependent oxidoreductase</fullName>
    </submittedName>
</protein>
<evidence type="ECO:0000256" key="4">
    <source>
        <dbReference type="ARBA" id="ARBA00023002"/>
    </source>
</evidence>
<evidence type="ECO:0000259" key="5">
    <source>
        <dbReference type="Pfam" id="PF00890"/>
    </source>
</evidence>
<dbReference type="SUPFAM" id="SSF51905">
    <property type="entry name" value="FAD/NAD(P)-binding domain"/>
    <property type="match status" value="1"/>
</dbReference>
<organism evidence="6 7">
    <name type="scientific">Brotonthovivens ammoniilytica</name>
    <dbReference type="NCBI Taxonomy" id="2981725"/>
    <lineage>
        <taxon>Bacteria</taxon>
        <taxon>Bacillati</taxon>
        <taxon>Bacillota</taxon>
        <taxon>Clostridia</taxon>
        <taxon>Lachnospirales</taxon>
        <taxon>Lachnospiraceae</taxon>
        <taxon>Brotonthovivens</taxon>
    </lineage>
</organism>
<dbReference type="Gene3D" id="3.50.50.60">
    <property type="entry name" value="FAD/NAD(P)-binding domain"/>
    <property type="match status" value="1"/>
</dbReference>
<comment type="cofactor">
    <cofactor evidence="1">
        <name>FAD</name>
        <dbReference type="ChEBI" id="CHEBI:57692"/>
    </cofactor>
</comment>
<dbReference type="RefSeq" id="WP_158423740.1">
    <property type="nucleotide sequence ID" value="NZ_JAOQJQ010000001.1"/>
</dbReference>
<dbReference type="EMBL" id="JAOQJQ010000001">
    <property type="protein sequence ID" value="MCU6760859.1"/>
    <property type="molecule type" value="Genomic_DNA"/>
</dbReference>
<keyword evidence="3" id="KW-0274">FAD</keyword>
<keyword evidence="4" id="KW-0560">Oxidoreductase</keyword>
<feature type="domain" description="FAD-dependent oxidoreductase 2 FAD-binding" evidence="5">
    <location>
        <begin position="11"/>
        <end position="459"/>
    </location>
</feature>
<proteinExistence type="predicted"/>
<comment type="caution">
    <text evidence="6">The sequence shown here is derived from an EMBL/GenBank/DDBJ whole genome shotgun (WGS) entry which is preliminary data.</text>
</comment>
<dbReference type="PANTHER" id="PTHR43400:SF10">
    <property type="entry name" value="3-OXOSTEROID 1-DEHYDROGENASE"/>
    <property type="match status" value="1"/>
</dbReference>
<reference evidence="6 7" key="1">
    <citation type="journal article" date="2021" name="ISME Commun">
        <title>Automated analysis of genomic sequences facilitates high-throughput and comprehensive description of bacteria.</title>
        <authorList>
            <person name="Hitch T.C.A."/>
        </authorList>
    </citation>
    <scope>NUCLEOTIDE SEQUENCE [LARGE SCALE GENOMIC DNA]</scope>
    <source>
        <strain evidence="6 7">Sanger_109</strain>
    </source>
</reference>
<keyword evidence="2" id="KW-0285">Flavoprotein</keyword>
<evidence type="ECO:0000313" key="7">
    <source>
        <dbReference type="Proteomes" id="UP001652442"/>
    </source>
</evidence>
<dbReference type="PANTHER" id="PTHR43400">
    <property type="entry name" value="FUMARATE REDUCTASE"/>
    <property type="match status" value="1"/>
</dbReference>
<dbReference type="InterPro" id="IPR027477">
    <property type="entry name" value="Succ_DH/fumarate_Rdtase_cat_sf"/>
</dbReference>
<dbReference type="Proteomes" id="UP001652442">
    <property type="component" value="Unassembled WGS sequence"/>
</dbReference>
<evidence type="ECO:0000313" key="6">
    <source>
        <dbReference type="EMBL" id="MCU6760859.1"/>
    </source>
</evidence>
<name>A0ABT2TGZ7_9FIRM</name>